<comment type="cofactor">
    <cofactor evidence="1">
        <name>a divalent metal cation</name>
        <dbReference type="ChEBI" id="CHEBI:60240"/>
    </cofactor>
</comment>
<dbReference type="EMBL" id="KV441029">
    <property type="protein sequence ID" value="OAD65306.1"/>
    <property type="molecule type" value="Genomic_DNA"/>
</dbReference>
<feature type="chain" id="PRO_5007838275" description="DDE Tnp4 domain-containing protein" evidence="3">
    <location>
        <begin position="22"/>
        <end position="182"/>
    </location>
</feature>
<feature type="domain" description="DDE Tnp4" evidence="4">
    <location>
        <begin position="38"/>
        <end position="178"/>
    </location>
</feature>
<feature type="signal peptide" evidence="3">
    <location>
        <begin position="1"/>
        <end position="21"/>
    </location>
</feature>
<keyword evidence="6" id="KW-1185">Reference proteome</keyword>
<proteinExistence type="predicted"/>
<sequence>MRVCFCSFIVLFSAENCKTFAEAIYEKSWVYKHIVGFVDGTMQKICCSQEKADQKIIYNGWKHIHCLKYQAIVTPDDITNSLLGPFTGFTHNVRMFDESRTLDCLILHLSTLTPERNSGLHYVIYGDQAYQKLLYVYRPFTVYEIKDHPSLKEVNRKMSQTRVQVEMEFGKVSQYFKYCKYH</sequence>
<keyword evidence="3" id="KW-0732">Signal</keyword>
<protein>
    <recommendedName>
        <fullName evidence="4">DDE Tnp4 domain-containing protein</fullName>
    </recommendedName>
</protein>
<dbReference type="GeneID" id="29003300"/>
<evidence type="ECO:0000313" key="5">
    <source>
        <dbReference type="EMBL" id="OAD65306.1"/>
    </source>
</evidence>
<accession>A0A162PFV7</accession>
<evidence type="ECO:0000313" key="6">
    <source>
        <dbReference type="Proteomes" id="UP000077315"/>
    </source>
</evidence>
<dbReference type="OrthoDB" id="5401177at2759"/>
<dbReference type="Pfam" id="PF13359">
    <property type="entry name" value="DDE_Tnp_4"/>
    <property type="match status" value="1"/>
</dbReference>
<reference evidence="6" key="1">
    <citation type="submission" date="2015-06" db="EMBL/GenBank/DDBJ databases">
        <title>Expansion of signal transduction pathways in fungi by whole-genome duplication.</title>
        <authorList>
            <consortium name="DOE Joint Genome Institute"/>
            <person name="Corrochano L.M."/>
            <person name="Kuo A."/>
            <person name="Marcet-Houben M."/>
            <person name="Polaino S."/>
            <person name="Salamov A."/>
            <person name="Villalobos J.M."/>
            <person name="Alvarez M.I."/>
            <person name="Avalos J."/>
            <person name="Benito E.P."/>
            <person name="Benoit I."/>
            <person name="Burger G."/>
            <person name="Camino L.P."/>
            <person name="Canovas D."/>
            <person name="Cerda-Olmedo E."/>
            <person name="Cheng J.-F."/>
            <person name="Dominguez A."/>
            <person name="Elias M."/>
            <person name="Eslava A.P."/>
            <person name="Glaser F."/>
            <person name="Grimwood J."/>
            <person name="Gutierrez G."/>
            <person name="Heitman J."/>
            <person name="Henrissat B."/>
            <person name="Iturriaga E.A."/>
            <person name="Lang B.F."/>
            <person name="Lavin J.L."/>
            <person name="Lee S."/>
            <person name="Li W."/>
            <person name="Lindquist E."/>
            <person name="Lopez-Garcia S."/>
            <person name="Luque E.M."/>
            <person name="Marcos A.T."/>
            <person name="Martin J."/>
            <person name="McCluskey K."/>
            <person name="Medina H.R."/>
            <person name="Miralles-Duran A."/>
            <person name="Miyazaki A."/>
            <person name="Munoz-Torres E."/>
            <person name="Oguiza J.A."/>
            <person name="Ohm R."/>
            <person name="Olmedo M."/>
            <person name="Orejas M."/>
            <person name="Ortiz-Castellanos L."/>
            <person name="Pisabarro A.G."/>
            <person name="Rodriguez-Romero J."/>
            <person name="Ruiz-Herrera J."/>
            <person name="Ruiz-Vazquez R."/>
            <person name="Sanz C."/>
            <person name="Schackwitz W."/>
            <person name="Schmutz J."/>
            <person name="Shahriari M."/>
            <person name="Shelest E."/>
            <person name="Silva-Franco F."/>
            <person name="Soanes D."/>
            <person name="Syed K."/>
            <person name="Tagua V.G."/>
            <person name="Talbot N.J."/>
            <person name="Thon M."/>
            <person name="De vries R.P."/>
            <person name="Wiebenga A."/>
            <person name="Yadav J.S."/>
            <person name="Braun E.L."/>
            <person name="Baker S."/>
            <person name="Garre V."/>
            <person name="Horwitz B."/>
            <person name="Torres-Martinez S."/>
            <person name="Idnurm A."/>
            <person name="Herrera-Estrella A."/>
            <person name="Gabaldon T."/>
            <person name="Grigoriev I.V."/>
        </authorList>
    </citation>
    <scope>NUCLEOTIDE SEQUENCE [LARGE SCALE GENOMIC DNA]</scope>
    <source>
        <strain evidence="6">NRRL 1555(-)</strain>
    </source>
</reference>
<dbReference type="AlphaFoldDB" id="A0A162PFV7"/>
<keyword evidence="2" id="KW-0479">Metal-binding</keyword>
<evidence type="ECO:0000256" key="1">
    <source>
        <dbReference type="ARBA" id="ARBA00001968"/>
    </source>
</evidence>
<dbReference type="GO" id="GO:0046872">
    <property type="term" value="F:metal ion binding"/>
    <property type="evidence" value="ECO:0007669"/>
    <property type="project" value="UniProtKB-KW"/>
</dbReference>
<dbReference type="InterPro" id="IPR027806">
    <property type="entry name" value="HARBI1_dom"/>
</dbReference>
<dbReference type="InParanoid" id="A0A162PFV7"/>
<gene>
    <name evidence="5" type="ORF">PHYBLDRAFT_71023</name>
</gene>
<name>A0A162PFV7_PHYB8</name>
<evidence type="ECO:0000256" key="2">
    <source>
        <dbReference type="ARBA" id="ARBA00022723"/>
    </source>
</evidence>
<dbReference type="Proteomes" id="UP000077315">
    <property type="component" value="Unassembled WGS sequence"/>
</dbReference>
<dbReference type="VEuPathDB" id="FungiDB:PHYBLDRAFT_71023"/>
<evidence type="ECO:0000256" key="3">
    <source>
        <dbReference type="SAM" id="SignalP"/>
    </source>
</evidence>
<dbReference type="RefSeq" id="XP_018283346.1">
    <property type="nucleotide sequence ID" value="XM_018442394.1"/>
</dbReference>
<organism evidence="5 6">
    <name type="scientific">Phycomyces blakesleeanus (strain ATCC 8743b / DSM 1359 / FGSC 10004 / NBRC 33097 / NRRL 1555)</name>
    <dbReference type="NCBI Taxonomy" id="763407"/>
    <lineage>
        <taxon>Eukaryota</taxon>
        <taxon>Fungi</taxon>
        <taxon>Fungi incertae sedis</taxon>
        <taxon>Mucoromycota</taxon>
        <taxon>Mucoromycotina</taxon>
        <taxon>Mucoromycetes</taxon>
        <taxon>Mucorales</taxon>
        <taxon>Phycomycetaceae</taxon>
        <taxon>Phycomyces</taxon>
    </lineage>
</organism>
<evidence type="ECO:0000259" key="4">
    <source>
        <dbReference type="Pfam" id="PF13359"/>
    </source>
</evidence>